<comment type="caution">
    <text evidence="8">The sequence shown here is derived from an EMBL/GenBank/DDBJ whole genome shotgun (WGS) entry which is preliminary data.</text>
</comment>
<dbReference type="PANTHER" id="PTHR30582">
    <property type="entry name" value="L,D-TRANSPEPTIDASE"/>
    <property type="match status" value="1"/>
</dbReference>
<dbReference type="PANTHER" id="PTHR30582:SF33">
    <property type="entry name" value="EXPORTED PROTEIN"/>
    <property type="match status" value="1"/>
</dbReference>
<dbReference type="Proteomes" id="UP001501319">
    <property type="component" value="Unassembled WGS sequence"/>
</dbReference>
<evidence type="ECO:0000256" key="5">
    <source>
        <dbReference type="ARBA" id="ARBA00023316"/>
    </source>
</evidence>
<gene>
    <name evidence="8" type="ORF">GCM10009744_31470</name>
</gene>
<dbReference type="CDD" id="cd16913">
    <property type="entry name" value="YkuD_like"/>
    <property type="match status" value="1"/>
</dbReference>
<evidence type="ECO:0000313" key="8">
    <source>
        <dbReference type="EMBL" id="GAA1639646.1"/>
    </source>
</evidence>
<feature type="active site" description="Nucleophile" evidence="6">
    <location>
        <position position="197"/>
    </location>
</feature>
<dbReference type="Pfam" id="PF03734">
    <property type="entry name" value="YkuD"/>
    <property type="match status" value="1"/>
</dbReference>
<name>A0ABN2FBR9_9ACTN</name>
<evidence type="ECO:0000256" key="1">
    <source>
        <dbReference type="ARBA" id="ARBA00004752"/>
    </source>
</evidence>
<dbReference type="PROSITE" id="PS52029">
    <property type="entry name" value="LD_TPASE"/>
    <property type="match status" value="1"/>
</dbReference>
<dbReference type="Gene3D" id="2.40.440.10">
    <property type="entry name" value="L,D-transpeptidase catalytic domain-like"/>
    <property type="match status" value="1"/>
</dbReference>
<keyword evidence="2" id="KW-0808">Transferase</keyword>
<feature type="domain" description="L,D-TPase catalytic" evidence="7">
    <location>
        <begin position="110"/>
        <end position="222"/>
    </location>
</feature>
<protein>
    <recommendedName>
        <fullName evidence="7">L,D-TPase catalytic domain-containing protein</fullName>
    </recommendedName>
</protein>
<evidence type="ECO:0000256" key="2">
    <source>
        <dbReference type="ARBA" id="ARBA00022679"/>
    </source>
</evidence>
<keyword evidence="9" id="KW-1185">Reference proteome</keyword>
<keyword evidence="3 6" id="KW-0133">Cell shape</keyword>
<keyword evidence="5 6" id="KW-0961">Cell wall biogenesis/degradation</keyword>
<evidence type="ECO:0000256" key="4">
    <source>
        <dbReference type="ARBA" id="ARBA00022984"/>
    </source>
</evidence>
<organism evidence="8 9">
    <name type="scientific">Kribbella alba</name>
    <dbReference type="NCBI Taxonomy" id="190197"/>
    <lineage>
        <taxon>Bacteria</taxon>
        <taxon>Bacillati</taxon>
        <taxon>Actinomycetota</taxon>
        <taxon>Actinomycetes</taxon>
        <taxon>Propionibacteriales</taxon>
        <taxon>Kribbellaceae</taxon>
        <taxon>Kribbella</taxon>
    </lineage>
</organism>
<comment type="pathway">
    <text evidence="1 6">Cell wall biogenesis; peptidoglycan biosynthesis.</text>
</comment>
<dbReference type="EMBL" id="BAAANE010000005">
    <property type="protein sequence ID" value="GAA1639646.1"/>
    <property type="molecule type" value="Genomic_DNA"/>
</dbReference>
<evidence type="ECO:0000313" key="9">
    <source>
        <dbReference type="Proteomes" id="UP001501319"/>
    </source>
</evidence>
<dbReference type="InterPro" id="IPR038063">
    <property type="entry name" value="Transpep_catalytic_dom"/>
</dbReference>
<dbReference type="SUPFAM" id="SSF141523">
    <property type="entry name" value="L,D-transpeptidase catalytic domain-like"/>
    <property type="match status" value="1"/>
</dbReference>
<dbReference type="InterPro" id="IPR005490">
    <property type="entry name" value="LD_TPept_cat_dom"/>
</dbReference>
<evidence type="ECO:0000256" key="3">
    <source>
        <dbReference type="ARBA" id="ARBA00022960"/>
    </source>
</evidence>
<proteinExistence type="predicted"/>
<evidence type="ECO:0000256" key="6">
    <source>
        <dbReference type="PROSITE-ProRule" id="PRU01373"/>
    </source>
</evidence>
<accession>A0ABN2FBR9</accession>
<keyword evidence="4 6" id="KW-0573">Peptidoglycan synthesis</keyword>
<reference evidence="8 9" key="1">
    <citation type="journal article" date="2019" name="Int. J. Syst. Evol. Microbiol.">
        <title>The Global Catalogue of Microorganisms (GCM) 10K type strain sequencing project: providing services to taxonomists for standard genome sequencing and annotation.</title>
        <authorList>
            <consortium name="The Broad Institute Genomics Platform"/>
            <consortium name="The Broad Institute Genome Sequencing Center for Infectious Disease"/>
            <person name="Wu L."/>
            <person name="Ma J."/>
        </authorList>
    </citation>
    <scope>NUCLEOTIDE SEQUENCE [LARGE SCALE GENOMIC DNA]</scope>
    <source>
        <strain evidence="8 9">JCM 14306</strain>
    </source>
</reference>
<feature type="active site" description="Proton donor/acceptor" evidence="6">
    <location>
        <position position="180"/>
    </location>
</feature>
<dbReference type="InterPro" id="IPR050979">
    <property type="entry name" value="LD-transpeptidase"/>
</dbReference>
<sequence length="224" mass="23981">MVDPAGRKFRIVTNRVDCHGVYLVKSTQLGEGKKDMGILRKLGATTTAVAMLGVGVFTAATTAGAAAPVAKAAAVAPKAVVAPKVATKSTAATVLVPGKLRLDKRCMTGRIICINKKTRKVAFMVNGKPLAVGDARFGAARTPTRNGMFKVYRKSKNHVSSIYKSPMPYAMFFSGGQAIHYSADFRARGYNGASHGCVNMRDKNKIAWIFARVKIGDRVLVYNA</sequence>
<evidence type="ECO:0000259" key="7">
    <source>
        <dbReference type="PROSITE" id="PS52029"/>
    </source>
</evidence>